<reference evidence="6 7" key="1">
    <citation type="submission" date="2019-03" db="EMBL/GenBank/DDBJ databases">
        <title>Genomic Encyclopedia of Type Strains, Phase IV (KMG-IV): sequencing the most valuable type-strain genomes for metagenomic binning, comparative biology and taxonomic classification.</title>
        <authorList>
            <person name="Goeker M."/>
        </authorList>
    </citation>
    <scope>NUCLEOTIDE SEQUENCE [LARGE SCALE GENOMIC DNA]</scope>
    <source>
        <strain evidence="6 7">DSM 1709</strain>
    </source>
</reference>
<evidence type="ECO:0000259" key="5">
    <source>
        <dbReference type="PROSITE" id="PS50949"/>
    </source>
</evidence>
<feature type="region of interest" description="Disordered" evidence="4">
    <location>
        <begin position="244"/>
        <end position="266"/>
    </location>
</feature>
<dbReference type="InterPro" id="IPR036390">
    <property type="entry name" value="WH_DNA-bd_sf"/>
</dbReference>
<keyword evidence="2" id="KW-0238">DNA-binding</keyword>
<dbReference type="InterPro" id="IPR000524">
    <property type="entry name" value="Tscrpt_reg_HTH_GntR"/>
</dbReference>
<evidence type="ECO:0000313" key="7">
    <source>
        <dbReference type="Proteomes" id="UP000295106"/>
    </source>
</evidence>
<comment type="caution">
    <text evidence="6">The sequence shown here is derived from an EMBL/GenBank/DDBJ whole genome shotgun (WGS) entry which is preliminary data.</text>
</comment>
<dbReference type="InterPro" id="IPR036388">
    <property type="entry name" value="WH-like_DNA-bd_sf"/>
</dbReference>
<dbReference type="RefSeq" id="WP_132649488.1">
    <property type="nucleotide sequence ID" value="NZ_CP181386.1"/>
</dbReference>
<dbReference type="SMART" id="SM00345">
    <property type="entry name" value="HTH_GNTR"/>
    <property type="match status" value="1"/>
</dbReference>
<gene>
    <name evidence="6" type="ORF">EV684_11841</name>
</gene>
<sequence>MRLVDHVVEKLLALVQARGLQPGQRLPAERALAAELGVSRSSLREAIQKLASQGVLAARQGDGTYLQSTAQADWLQEAVAPLVSLLDTDPGYRFDVIETRHALETATAELAAQRATPADKDRIRRAFDVMIDHQQSGHAELAARSDAQFHLAIAEASHNLVLKQVMHSLFTVVLSTVTRNREDMFRFSAPETLRRLSAEHQAVMQAIVDGDAPRARASMVDHLEHVRQTIQREAEDHARRERLLRLPPGSVAPLLPPTPDPADSSP</sequence>
<name>A0A4V2SFN5_RUBGE</name>
<dbReference type="InterPro" id="IPR008920">
    <property type="entry name" value="TF_FadR/GntR_C"/>
</dbReference>
<dbReference type="GO" id="GO:0003677">
    <property type="term" value="F:DNA binding"/>
    <property type="evidence" value="ECO:0007669"/>
    <property type="project" value="UniProtKB-KW"/>
</dbReference>
<dbReference type="SUPFAM" id="SSF48008">
    <property type="entry name" value="GntR ligand-binding domain-like"/>
    <property type="match status" value="1"/>
</dbReference>
<evidence type="ECO:0000256" key="1">
    <source>
        <dbReference type="ARBA" id="ARBA00023015"/>
    </source>
</evidence>
<dbReference type="SMART" id="SM00895">
    <property type="entry name" value="FCD"/>
    <property type="match status" value="1"/>
</dbReference>
<organism evidence="6 7">
    <name type="scientific">Rubrivivax gelatinosus</name>
    <name type="common">Rhodocyclus gelatinosus</name>
    <name type="synonym">Rhodopseudomonas gelatinosa</name>
    <dbReference type="NCBI Taxonomy" id="28068"/>
    <lineage>
        <taxon>Bacteria</taxon>
        <taxon>Pseudomonadati</taxon>
        <taxon>Pseudomonadota</taxon>
        <taxon>Betaproteobacteria</taxon>
        <taxon>Burkholderiales</taxon>
        <taxon>Sphaerotilaceae</taxon>
        <taxon>Rubrivivax</taxon>
    </lineage>
</organism>
<evidence type="ECO:0000256" key="4">
    <source>
        <dbReference type="SAM" id="MobiDB-lite"/>
    </source>
</evidence>
<proteinExistence type="predicted"/>
<dbReference type="Pfam" id="PF00392">
    <property type="entry name" value="GntR"/>
    <property type="match status" value="1"/>
</dbReference>
<dbReference type="PRINTS" id="PR00035">
    <property type="entry name" value="HTHGNTR"/>
</dbReference>
<dbReference type="GeneID" id="99684059"/>
<dbReference type="Gene3D" id="1.20.120.530">
    <property type="entry name" value="GntR ligand-binding domain-like"/>
    <property type="match status" value="1"/>
</dbReference>
<dbReference type="PROSITE" id="PS50949">
    <property type="entry name" value="HTH_GNTR"/>
    <property type="match status" value="1"/>
</dbReference>
<dbReference type="GO" id="GO:0003700">
    <property type="term" value="F:DNA-binding transcription factor activity"/>
    <property type="evidence" value="ECO:0007669"/>
    <property type="project" value="InterPro"/>
</dbReference>
<evidence type="ECO:0000256" key="3">
    <source>
        <dbReference type="ARBA" id="ARBA00023163"/>
    </source>
</evidence>
<dbReference type="AlphaFoldDB" id="A0A4V2SFN5"/>
<dbReference type="InterPro" id="IPR011711">
    <property type="entry name" value="GntR_C"/>
</dbReference>
<feature type="domain" description="HTH gntR-type" evidence="5">
    <location>
        <begin position="1"/>
        <end position="69"/>
    </location>
</feature>
<dbReference type="Proteomes" id="UP000295106">
    <property type="component" value="Unassembled WGS sequence"/>
</dbReference>
<evidence type="ECO:0000256" key="2">
    <source>
        <dbReference type="ARBA" id="ARBA00023125"/>
    </source>
</evidence>
<dbReference type="NCBIfam" id="NF007741">
    <property type="entry name" value="PRK10421.1"/>
    <property type="match status" value="1"/>
</dbReference>
<evidence type="ECO:0000313" key="6">
    <source>
        <dbReference type="EMBL" id="TCO98067.1"/>
    </source>
</evidence>
<dbReference type="CDD" id="cd07377">
    <property type="entry name" value="WHTH_GntR"/>
    <property type="match status" value="1"/>
</dbReference>
<accession>A0A4V2SFN5</accession>
<dbReference type="PANTHER" id="PTHR43537:SF18">
    <property type="entry name" value="L-LACTATE DEHYDROGENASE OPERON REGULATORY PROTEIN-RELATED"/>
    <property type="match status" value="1"/>
</dbReference>
<keyword evidence="3" id="KW-0804">Transcription</keyword>
<dbReference type="OrthoDB" id="5296437at2"/>
<dbReference type="Pfam" id="PF07729">
    <property type="entry name" value="FCD"/>
    <property type="match status" value="1"/>
</dbReference>
<keyword evidence="1" id="KW-0805">Transcription regulation</keyword>
<dbReference type="EMBL" id="SLXD01000018">
    <property type="protein sequence ID" value="TCO98067.1"/>
    <property type="molecule type" value="Genomic_DNA"/>
</dbReference>
<dbReference type="SUPFAM" id="SSF46785">
    <property type="entry name" value="Winged helix' DNA-binding domain"/>
    <property type="match status" value="1"/>
</dbReference>
<dbReference type="PANTHER" id="PTHR43537">
    <property type="entry name" value="TRANSCRIPTIONAL REGULATOR, GNTR FAMILY"/>
    <property type="match status" value="1"/>
</dbReference>
<protein>
    <submittedName>
        <fullName evidence="6">GntR family transcriptional regulator</fullName>
    </submittedName>
</protein>
<dbReference type="Gene3D" id="1.10.10.10">
    <property type="entry name" value="Winged helix-like DNA-binding domain superfamily/Winged helix DNA-binding domain"/>
    <property type="match status" value="1"/>
</dbReference>